<evidence type="ECO:0000313" key="2">
    <source>
        <dbReference type="EMBL" id="KAE8765485.1"/>
    </source>
</evidence>
<reference evidence="2 3" key="1">
    <citation type="submission" date="2019-10" db="EMBL/GenBank/DDBJ databases">
        <title>Georgenia wutianyii sp. nov. and Georgenia yuyongxinii sp. nov. isolated from plateau pika (Ochotona curzoniae) in the Qinghai-Tibet plateau of China.</title>
        <authorList>
            <person name="Tian Z."/>
        </authorList>
    </citation>
    <scope>NUCLEOTIDE SEQUENCE [LARGE SCALE GENOMIC DNA]</scope>
    <source>
        <strain evidence="2 3">DSM 21501</strain>
    </source>
</reference>
<name>A0A7J5USQ1_9MICO</name>
<accession>A0A7J5USQ1</accession>
<dbReference type="EMBL" id="WHJE01000009">
    <property type="protein sequence ID" value="KAE8765485.1"/>
    <property type="molecule type" value="Genomic_DNA"/>
</dbReference>
<proteinExistence type="predicted"/>
<dbReference type="RefSeq" id="WP_152203010.1">
    <property type="nucleotide sequence ID" value="NZ_VUKF01000021.1"/>
</dbReference>
<dbReference type="Gene3D" id="3.10.180.10">
    <property type="entry name" value="2,3-Dihydroxybiphenyl 1,2-Dioxygenase, domain 1"/>
    <property type="match status" value="1"/>
</dbReference>
<dbReference type="Proteomes" id="UP000451860">
    <property type="component" value="Unassembled WGS sequence"/>
</dbReference>
<dbReference type="PROSITE" id="PS51819">
    <property type="entry name" value="VOC"/>
    <property type="match status" value="1"/>
</dbReference>
<feature type="domain" description="VOC" evidence="1">
    <location>
        <begin position="4"/>
        <end position="129"/>
    </location>
</feature>
<dbReference type="OrthoDB" id="9798430at2"/>
<evidence type="ECO:0000313" key="3">
    <source>
        <dbReference type="Proteomes" id="UP000451860"/>
    </source>
</evidence>
<sequence length="143" mass="15657">MSQRIHFITVATKDLDAGRRFYQDGLGWEPLMDVPEEIIFFQVAPGLVLGLFQADKFVQDLGGAVLGTDVSGLMLSHNVDSPERVRATVEKMVAAGGTVLKQPTQSDFGGIFHGHVQDPNGVIWEIAHNPGWRLEPDGTVVFE</sequence>
<dbReference type="InterPro" id="IPR004360">
    <property type="entry name" value="Glyas_Fos-R_dOase_dom"/>
</dbReference>
<gene>
    <name evidence="2" type="ORF">GB883_03595</name>
</gene>
<evidence type="ECO:0000259" key="1">
    <source>
        <dbReference type="PROSITE" id="PS51819"/>
    </source>
</evidence>
<dbReference type="AlphaFoldDB" id="A0A7J5USQ1"/>
<organism evidence="2 3">
    <name type="scientific">Georgenia thermotolerans</name>
    <dbReference type="NCBI Taxonomy" id="527326"/>
    <lineage>
        <taxon>Bacteria</taxon>
        <taxon>Bacillati</taxon>
        <taxon>Actinomycetota</taxon>
        <taxon>Actinomycetes</taxon>
        <taxon>Micrococcales</taxon>
        <taxon>Bogoriellaceae</taxon>
        <taxon>Georgenia</taxon>
    </lineage>
</organism>
<dbReference type="SUPFAM" id="SSF54593">
    <property type="entry name" value="Glyoxalase/Bleomycin resistance protein/Dihydroxybiphenyl dioxygenase"/>
    <property type="match status" value="1"/>
</dbReference>
<dbReference type="PANTHER" id="PTHR36503">
    <property type="entry name" value="BLR2520 PROTEIN"/>
    <property type="match status" value="1"/>
</dbReference>
<dbReference type="PANTHER" id="PTHR36503:SF1">
    <property type="entry name" value="BLR2520 PROTEIN"/>
    <property type="match status" value="1"/>
</dbReference>
<dbReference type="Pfam" id="PF00903">
    <property type="entry name" value="Glyoxalase"/>
    <property type="match status" value="1"/>
</dbReference>
<comment type="caution">
    <text evidence="2">The sequence shown here is derived from an EMBL/GenBank/DDBJ whole genome shotgun (WGS) entry which is preliminary data.</text>
</comment>
<dbReference type="InterPro" id="IPR037523">
    <property type="entry name" value="VOC_core"/>
</dbReference>
<dbReference type="InterPro" id="IPR029068">
    <property type="entry name" value="Glyas_Bleomycin-R_OHBP_Dase"/>
</dbReference>
<protein>
    <submittedName>
        <fullName evidence="2">VOC family protein</fullName>
    </submittedName>
</protein>
<keyword evidence="3" id="KW-1185">Reference proteome</keyword>